<keyword evidence="1" id="KW-0732">Signal</keyword>
<keyword evidence="3" id="KW-1185">Reference proteome</keyword>
<evidence type="ECO:0000313" key="2">
    <source>
        <dbReference type="EMBL" id="KAK6726782.1"/>
    </source>
</evidence>
<sequence>MMHVFIMSVCSLRCVSYLSVVERIPVSKTFTDAACKPVVQHRKLRESSDFEIRVYFLDSLLCTTSTKLFNKHANSFVVASVIFLTKKKHCCHPVI</sequence>
<gene>
    <name evidence="2" type="primary">Necator_chrI.g972</name>
    <name evidence="2" type="ORF">RB195_004848</name>
</gene>
<comment type="caution">
    <text evidence="2">The sequence shown here is derived from an EMBL/GenBank/DDBJ whole genome shotgun (WGS) entry which is preliminary data.</text>
</comment>
<name>A0ABR1BJY5_NECAM</name>
<accession>A0ABR1BJY5</accession>
<organism evidence="2 3">
    <name type="scientific">Necator americanus</name>
    <name type="common">Human hookworm</name>
    <dbReference type="NCBI Taxonomy" id="51031"/>
    <lineage>
        <taxon>Eukaryota</taxon>
        <taxon>Metazoa</taxon>
        <taxon>Ecdysozoa</taxon>
        <taxon>Nematoda</taxon>
        <taxon>Chromadorea</taxon>
        <taxon>Rhabditida</taxon>
        <taxon>Rhabditina</taxon>
        <taxon>Rhabditomorpha</taxon>
        <taxon>Strongyloidea</taxon>
        <taxon>Ancylostomatidae</taxon>
        <taxon>Bunostominae</taxon>
        <taxon>Necator</taxon>
    </lineage>
</organism>
<evidence type="ECO:0008006" key="4">
    <source>
        <dbReference type="Google" id="ProtNLM"/>
    </source>
</evidence>
<protein>
    <recommendedName>
        <fullName evidence="4">Secreted protein</fullName>
    </recommendedName>
</protein>
<dbReference type="Proteomes" id="UP001303046">
    <property type="component" value="Unassembled WGS sequence"/>
</dbReference>
<reference evidence="2 3" key="1">
    <citation type="submission" date="2023-08" db="EMBL/GenBank/DDBJ databases">
        <title>A Necator americanus chromosomal reference genome.</title>
        <authorList>
            <person name="Ilik V."/>
            <person name="Petrzelkova K.J."/>
            <person name="Pardy F."/>
            <person name="Fuh T."/>
            <person name="Niatou-Singa F.S."/>
            <person name="Gouil Q."/>
            <person name="Baker L."/>
            <person name="Ritchie M.E."/>
            <person name="Jex A.R."/>
            <person name="Gazzola D."/>
            <person name="Li H."/>
            <person name="Toshio Fujiwara R."/>
            <person name="Zhan B."/>
            <person name="Aroian R.V."/>
            <person name="Pafco B."/>
            <person name="Schwarz E.M."/>
        </authorList>
    </citation>
    <scope>NUCLEOTIDE SEQUENCE [LARGE SCALE GENOMIC DNA]</scope>
    <source>
        <strain evidence="2 3">Aroian</strain>
        <tissue evidence="2">Whole animal</tissue>
    </source>
</reference>
<evidence type="ECO:0000256" key="1">
    <source>
        <dbReference type="SAM" id="SignalP"/>
    </source>
</evidence>
<evidence type="ECO:0000313" key="3">
    <source>
        <dbReference type="Proteomes" id="UP001303046"/>
    </source>
</evidence>
<proteinExistence type="predicted"/>
<feature type="signal peptide" evidence="1">
    <location>
        <begin position="1"/>
        <end position="17"/>
    </location>
</feature>
<feature type="chain" id="PRO_5047089049" description="Secreted protein" evidence="1">
    <location>
        <begin position="18"/>
        <end position="95"/>
    </location>
</feature>
<dbReference type="EMBL" id="JAVFWL010000001">
    <property type="protein sequence ID" value="KAK6726782.1"/>
    <property type="molecule type" value="Genomic_DNA"/>
</dbReference>